<evidence type="ECO:0000313" key="2">
    <source>
        <dbReference type="EMBL" id="VDM33230.1"/>
    </source>
</evidence>
<reference evidence="2 3" key="2">
    <citation type="submission" date="2018-11" db="EMBL/GenBank/DDBJ databases">
        <authorList>
            <consortium name="Pathogen Informatics"/>
        </authorList>
    </citation>
    <scope>NUCLEOTIDE SEQUENCE [LARGE SCALE GENOMIC DNA]</scope>
</reference>
<evidence type="ECO:0000256" key="1">
    <source>
        <dbReference type="SAM" id="Phobius"/>
    </source>
</evidence>
<keyword evidence="1" id="KW-1133">Transmembrane helix</keyword>
<evidence type="ECO:0000313" key="4">
    <source>
        <dbReference type="WBParaSite" id="TTAC_0000863601-mRNA-1"/>
    </source>
</evidence>
<dbReference type="WBParaSite" id="TTAC_0000863601-mRNA-1">
    <property type="protein sequence ID" value="TTAC_0000863601-mRNA-1"/>
    <property type="gene ID" value="TTAC_0000863601"/>
</dbReference>
<evidence type="ECO:0000313" key="3">
    <source>
        <dbReference type="Proteomes" id="UP000274429"/>
    </source>
</evidence>
<keyword evidence="1" id="KW-0472">Membrane</keyword>
<organism evidence="4">
    <name type="scientific">Hydatigena taeniaeformis</name>
    <name type="common">Feline tapeworm</name>
    <name type="synonym">Taenia taeniaeformis</name>
    <dbReference type="NCBI Taxonomy" id="6205"/>
    <lineage>
        <taxon>Eukaryota</taxon>
        <taxon>Metazoa</taxon>
        <taxon>Spiralia</taxon>
        <taxon>Lophotrochozoa</taxon>
        <taxon>Platyhelminthes</taxon>
        <taxon>Cestoda</taxon>
        <taxon>Eucestoda</taxon>
        <taxon>Cyclophyllidea</taxon>
        <taxon>Taeniidae</taxon>
        <taxon>Hydatigera</taxon>
    </lineage>
</organism>
<sequence length="125" mass="12842">MTAVDRIDFGEFFVGCGGPAGGGDGGYINYPCGLEELVTSLPTLLPMSLLLLLLLLPLLLLLLLPCLLLAETATVADVAAATFAAAAAAAATTTTTKITTKPTTTALFPSLHSLHSPCIRTRVSL</sequence>
<dbReference type="Proteomes" id="UP000274429">
    <property type="component" value="Unassembled WGS sequence"/>
</dbReference>
<protein>
    <submittedName>
        <fullName evidence="2 4">Uncharacterized protein</fullName>
    </submittedName>
</protein>
<gene>
    <name evidence="2" type="ORF">TTAC_LOCUS8621</name>
</gene>
<reference evidence="4" key="1">
    <citation type="submission" date="2017-02" db="UniProtKB">
        <authorList>
            <consortium name="WormBaseParasite"/>
        </authorList>
    </citation>
    <scope>IDENTIFICATION</scope>
</reference>
<dbReference type="AlphaFoldDB" id="A0A0R3X5A9"/>
<keyword evidence="1" id="KW-0812">Transmembrane</keyword>
<accession>A0A0R3X5A9</accession>
<name>A0A0R3X5A9_HYDTA</name>
<proteinExistence type="predicted"/>
<feature type="transmembrane region" description="Helical" evidence="1">
    <location>
        <begin position="44"/>
        <end position="64"/>
    </location>
</feature>
<dbReference type="EMBL" id="UYWX01020546">
    <property type="protein sequence ID" value="VDM33230.1"/>
    <property type="molecule type" value="Genomic_DNA"/>
</dbReference>
<keyword evidence="3" id="KW-1185">Reference proteome</keyword>